<evidence type="ECO:0000313" key="2">
    <source>
        <dbReference type="EMBL" id="RVX03478.1"/>
    </source>
</evidence>
<dbReference type="Pfam" id="PF03732">
    <property type="entry name" value="Retrotrans_gag"/>
    <property type="match status" value="1"/>
</dbReference>
<evidence type="ECO:0000313" key="3">
    <source>
        <dbReference type="Proteomes" id="UP000288805"/>
    </source>
</evidence>
<dbReference type="EMBL" id="QGNW01000065">
    <property type="protein sequence ID" value="RVX03478.1"/>
    <property type="molecule type" value="Genomic_DNA"/>
</dbReference>
<dbReference type="AlphaFoldDB" id="A0A438J3E1"/>
<evidence type="ECO:0000259" key="1">
    <source>
        <dbReference type="Pfam" id="PF03732"/>
    </source>
</evidence>
<dbReference type="InterPro" id="IPR005162">
    <property type="entry name" value="Retrotrans_gag_dom"/>
</dbReference>
<sequence>MIDNAQLVAFFPMSFSGATQRWFASIESLRLRTWEDMAHEFLTQFAFSVDIDVSGRELEATRQRPGESISFFVSRWREKLASMIDRPKKQDQIDMVLWSLQPRFSRCLVGIPFQDLKSLVHASFSVEEAIAQGLWTYIAHSPDNKGKKLVRSSIALNCSDYHAAMTTTSESHYSPPPRPYAQRPVRQFTPLGTTLTRAFEKLKDASVIVHLAPCPLPHPISFPLT</sequence>
<organism evidence="2 3">
    <name type="scientific">Vitis vinifera</name>
    <name type="common">Grape</name>
    <dbReference type="NCBI Taxonomy" id="29760"/>
    <lineage>
        <taxon>Eukaryota</taxon>
        <taxon>Viridiplantae</taxon>
        <taxon>Streptophyta</taxon>
        <taxon>Embryophyta</taxon>
        <taxon>Tracheophyta</taxon>
        <taxon>Spermatophyta</taxon>
        <taxon>Magnoliopsida</taxon>
        <taxon>eudicotyledons</taxon>
        <taxon>Gunneridae</taxon>
        <taxon>Pentapetalae</taxon>
        <taxon>rosids</taxon>
        <taxon>Vitales</taxon>
        <taxon>Vitaceae</taxon>
        <taxon>Viteae</taxon>
        <taxon>Vitis</taxon>
    </lineage>
</organism>
<reference evidence="2 3" key="1">
    <citation type="journal article" date="2018" name="PLoS Genet.">
        <title>Population sequencing reveals clonal diversity and ancestral inbreeding in the grapevine cultivar Chardonnay.</title>
        <authorList>
            <person name="Roach M.J."/>
            <person name="Johnson D.L."/>
            <person name="Bohlmann J."/>
            <person name="van Vuuren H.J."/>
            <person name="Jones S.J."/>
            <person name="Pretorius I.S."/>
            <person name="Schmidt S.A."/>
            <person name="Borneman A.R."/>
        </authorList>
    </citation>
    <scope>NUCLEOTIDE SEQUENCE [LARGE SCALE GENOMIC DNA]</scope>
    <source>
        <strain evidence="3">cv. Chardonnay</strain>
        <tissue evidence="2">Leaf</tissue>
    </source>
</reference>
<gene>
    <name evidence="2" type="ORF">CK203_027778</name>
</gene>
<protein>
    <recommendedName>
        <fullName evidence="1">Retrotransposon gag domain-containing protein</fullName>
    </recommendedName>
</protein>
<dbReference type="Proteomes" id="UP000288805">
    <property type="component" value="Unassembled WGS sequence"/>
</dbReference>
<name>A0A438J3E1_VITVI</name>
<comment type="caution">
    <text evidence="2">The sequence shown here is derived from an EMBL/GenBank/DDBJ whole genome shotgun (WGS) entry which is preliminary data.</text>
</comment>
<proteinExistence type="predicted"/>
<feature type="domain" description="Retrotransposon gag" evidence="1">
    <location>
        <begin position="10"/>
        <end position="95"/>
    </location>
</feature>
<accession>A0A438J3E1</accession>